<evidence type="ECO:0000313" key="3">
    <source>
        <dbReference type="EMBL" id="QDV56615.1"/>
    </source>
</evidence>
<reference evidence="3 4" key="1">
    <citation type="submission" date="2019-02" db="EMBL/GenBank/DDBJ databases">
        <title>Deep-cultivation of Planctomycetes and their phenomic and genomic characterization uncovers novel biology.</title>
        <authorList>
            <person name="Wiegand S."/>
            <person name="Jogler M."/>
            <person name="Boedeker C."/>
            <person name="Pinto D."/>
            <person name="Vollmers J."/>
            <person name="Rivas-Marin E."/>
            <person name="Kohn T."/>
            <person name="Peeters S.H."/>
            <person name="Heuer A."/>
            <person name="Rast P."/>
            <person name="Oberbeckmann S."/>
            <person name="Bunk B."/>
            <person name="Jeske O."/>
            <person name="Meyerdierks A."/>
            <person name="Storesund J.E."/>
            <person name="Kallscheuer N."/>
            <person name="Luecker S."/>
            <person name="Lage O.M."/>
            <person name="Pohl T."/>
            <person name="Merkel B.J."/>
            <person name="Hornburger P."/>
            <person name="Mueller R.-W."/>
            <person name="Bruemmer F."/>
            <person name="Labrenz M."/>
            <person name="Spormann A.M."/>
            <person name="Op den Camp H."/>
            <person name="Overmann J."/>
            <person name="Amann R."/>
            <person name="Jetten M.S.M."/>
            <person name="Mascher T."/>
            <person name="Medema M.H."/>
            <person name="Devos D.P."/>
            <person name="Kaster A.-K."/>
            <person name="Ovreas L."/>
            <person name="Rohde M."/>
            <person name="Galperin M.Y."/>
            <person name="Jogler C."/>
        </authorList>
    </citation>
    <scope>NUCLEOTIDE SEQUENCE [LARGE SCALE GENOMIC DNA]</scope>
    <source>
        <strain evidence="3 4">Mal33</strain>
    </source>
</reference>
<dbReference type="RefSeq" id="WP_145285281.1">
    <property type="nucleotide sequence ID" value="NZ_CP036318.1"/>
</dbReference>
<gene>
    <name evidence="3" type="ORF">Mal33_26070</name>
</gene>
<evidence type="ECO:0000256" key="2">
    <source>
        <dbReference type="SAM" id="SignalP"/>
    </source>
</evidence>
<dbReference type="Proteomes" id="UP000316770">
    <property type="component" value="Chromosome"/>
</dbReference>
<dbReference type="GO" id="GO:0016491">
    <property type="term" value="F:oxidoreductase activity"/>
    <property type="evidence" value="ECO:0007669"/>
    <property type="project" value="InterPro"/>
</dbReference>
<evidence type="ECO:0000313" key="4">
    <source>
        <dbReference type="Proteomes" id="UP000316770"/>
    </source>
</evidence>
<sequence length="234" mass="25320" precursor="true">MLNQRFGLRSLSAAVTLSMCLVITSQVDAQSGTRAPRPAQPPASGGSQNRAPQPAAGGSQSRAAQAKIAMDGYCPVCVIDMKKWVRGTTQHQVAYDGKVYLFPGEEQKQVFLADPAKYVPALGGDCTVCSVNMSQRMPGKVQHAALYGGRLYLFPGEEQKEVFRADPAKYANVDLAMKGLCSVCRVEMQQDVPGKPEIATVHQGLRYLFPSDEQRQMFLANPAKYAVPANAPLN</sequence>
<keyword evidence="4" id="KW-1185">Reference proteome</keyword>
<name>A0A518IU43_9BACT</name>
<keyword evidence="2" id="KW-0732">Signal</keyword>
<proteinExistence type="predicted"/>
<organism evidence="3 4">
    <name type="scientific">Rosistilla oblonga</name>
    <dbReference type="NCBI Taxonomy" id="2527990"/>
    <lineage>
        <taxon>Bacteria</taxon>
        <taxon>Pseudomonadati</taxon>
        <taxon>Planctomycetota</taxon>
        <taxon>Planctomycetia</taxon>
        <taxon>Pirellulales</taxon>
        <taxon>Pirellulaceae</taxon>
        <taxon>Rosistilla</taxon>
    </lineage>
</organism>
<feature type="chain" id="PRO_5022198321" evidence="2">
    <location>
        <begin position="30"/>
        <end position="234"/>
    </location>
</feature>
<dbReference type="InterPro" id="IPR012348">
    <property type="entry name" value="RNR-like"/>
</dbReference>
<feature type="region of interest" description="Disordered" evidence="1">
    <location>
        <begin position="31"/>
        <end position="62"/>
    </location>
</feature>
<accession>A0A518IU43</accession>
<evidence type="ECO:0000256" key="1">
    <source>
        <dbReference type="SAM" id="MobiDB-lite"/>
    </source>
</evidence>
<dbReference type="EMBL" id="CP036318">
    <property type="protein sequence ID" value="QDV56615.1"/>
    <property type="molecule type" value="Genomic_DNA"/>
</dbReference>
<dbReference type="AlphaFoldDB" id="A0A518IU43"/>
<protein>
    <submittedName>
        <fullName evidence="3">YHS domain protein</fullName>
    </submittedName>
</protein>
<feature type="signal peptide" evidence="2">
    <location>
        <begin position="1"/>
        <end position="29"/>
    </location>
</feature>
<dbReference type="Gene3D" id="1.10.620.20">
    <property type="entry name" value="Ribonucleotide Reductase, subunit A"/>
    <property type="match status" value="2"/>
</dbReference>